<evidence type="ECO:0000313" key="2">
    <source>
        <dbReference type="EMBL" id="MEL4455819.1"/>
    </source>
</evidence>
<dbReference type="InterPro" id="IPR006640">
    <property type="entry name" value="SprT-like_domain"/>
</dbReference>
<dbReference type="EMBL" id="JBCDNA010000002">
    <property type="protein sequence ID" value="MEL4455819.1"/>
    <property type="molecule type" value="Genomic_DNA"/>
</dbReference>
<dbReference type="RefSeq" id="WP_342159782.1">
    <property type="nucleotide sequence ID" value="NZ_JBCDNA010000002.1"/>
</dbReference>
<feature type="domain" description="SprT-like" evidence="1">
    <location>
        <begin position="50"/>
        <end position="95"/>
    </location>
</feature>
<dbReference type="Pfam" id="PF10263">
    <property type="entry name" value="SprT-like"/>
    <property type="match status" value="1"/>
</dbReference>
<gene>
    <name evidence="2" type="ORF">AABB81_07920</name>
</gene>
<comment type="caution">
    <text evidence="2">The sequence shown here is derived from an EMBL/GenBank/DDBJ whole genome shotgun (WGS) entry which is preliminary data.</text>
</comment>
<organism evidence="2 3">
    <name type="scientific">Lutimonas vermicola</name>
    <dbReference type="NCBI Taxonomy" id="414288"/>
    <lineage>
        <taxon>Bacteria</taxon>
        <taxon>Pseudomonadati</taxon>
        <taxon>Bacteroidota</taxon>
        <taxon>Flavobacteriia</taxon>
        <taxon>Flavobacteriales</taxon>
        <taxon>Flavobacteriaceae</taxon>
        <taxon>Lutimonas</taxon>
    </lineage>
</organism>
<dbReference type="Proteomes" id="UP001474120">
    <property type="component" value="Unassembled WGS sequence"/>
</dbReference>
<reference evidence="2 3" key="1">
    <citation type="submission" date="2024-04" db="EMBL/GenBank/DDBJ databases">
        <title>whole genome sequencing of Lutimonas vermicola strain IMCC1616.</title>
        <authorList>
            <person name="Bae S.S."/>
        </authorList>
    </citation>
    <scope>NUCLEOTIDE SEQUENCE [LARGE SCALE GENOMIC DNA]</scope>
    <source>
        <strain evidence="2 3">IMCC1616</strain>
    </source>
</reference>
<accession>A0ABU9L2E0</accession>
<sequence length="199" mass="23644">MKTRTDILEKYVPKESLPGVMELIARYPCHLRIVGKRRSKHGDFKRFSNGKVQITINNDLNPYRFLLTLIHEFAHLVTFKEYKNVKPHGMEWKNNFKLLMLPFLSPKIFPDDILSLLAQYLINPKASSDGDINLSLAFRNHDRYSDKTLIFEIPDKSKFQYRNKTFIKGDRRRTRYECVEVLTDRKYIFHPHAEVEIIK</sequence>
<evidence type="ECO:0000259" key="1">
    <source>
        <dbReference type="Pfam" id="PF10263"/>
    </source>
</evidence>
<proteinExistence type="predicted"/>
<name>A0ABU9L2E0_9FLAO</name>
<keyword evidence="3" id="KW-1185">Reference proteome</keyword>
<evidence type="ECO:0000313" key="3">
    <source>
        <dbReference type="Proteomes" id="UP001474120"/>
    </source>
</evidence>
<protein>
    <submittedName>
        <fullName evidence="2">SprT-like domain-containing protein</fullName>
    </submittedName>
</protein>